<dbReference type="Proteomes" id="UP001178461">
    <property type="component" value="Chromosome Z"/>
</dbReference>
<sequence length="125" mass="14146">MHLSNAPGQDLNGSQPASAEEGPGAHRSPFSALRITFRRTCFNRSAQQRDRPDRRSFEPQKQSLSCHWPKLRMAPPIGIQQAASGITFQTPAENFRRTPGFCRHLRIRFLTAMLRIVGYSTYNCS</sequence>
<evidence type="ECO:0000256" key="1">
    <source>
        <dbReference type="SAM" id="MobiDB-lite"/>
    </source>
</evidence>
<dbReference type="EMBL" id="OX395140">
    <property type="protein sequence ID" value="CAI5793337.1"/>
    <property type="molecule type" value="Genomic_DNA"/>
</dbReference>
<organism evidence="3 4">
    <name type="scientific">Podarcis lilfordi</name>
    <name type="common">Lilford's wall lizard</name>
    <dbReference type="NCBI Taxonomy" id="74358"/>
    <lineage>
        <taxon>Eukaryota</taxon>
        <taxon>Metazoa</taxon>
        <taxon>Chordata</taxon>
        <taxon>Craniata</taxon>
        <taxon>Vertebrata</taxon>
        <taxon>Euteleostomi</taxon>
        <taxon>Lepidosauria</taxon>
        <taxon>Squamata</taxon>
        <taxon>Bifurcata</taxon>
        <taxon>Unidentata</taxon>
        <taxon>Episquamata</taxon>
        <taxon>Laterata</taxon>
        <taxon>Lacertibaenia</taxon>
        <taxon>Lacertidae</taxon>
        <taxon>Podarcis</taxon>
    </lineage>
</organism>
<evidence type="ECO:0000313" key="2">
    <source>
        <dbReference type="EMBL" id="CAI5793330.1"/>
    </source>
</evidence>
<protein>
    <submittedName>
        <fullName evidence="3">Uncharacterized protein</fullName>
    </submittedName>
</protein>
<keyword evidence="4" id="KW-1185">Reference proteome</keyword>
<reference evidence="3" key="1">
    <citation type="submission" date="2022-12" db="EMBL/GenBank/DDBJ databases">
        <authorList>
            <person name="Alioto T."/>
            <person name="Alioto T."/>
            <person name="Gomez Garrido J."/>
        </authorList>
    </citation>
    <scope>NUCLEOTIDE SEQUENCE</scope>
</reference>
<dbReference type="EMBL" id="OX395140">
    <property type="protein sequence ID" value="CAI5793330.1"/>
    <property type="molecule type" value="Genomic_DNA"/>
</dbReference>
<feature type="region of interest" description="Disordered" evidence="1">
    <location>
        <begin position="43"/>
        <end position="64"/>
    </location>
</feature>
<proteinExistence type="predicted"/>
<feature type="region of interest" description="Disordered" evidence="1">
    <location>
        <begin position="1"/>
        <end position="30"/>
    </location>
</feature>
<feature type="compositionally biased region" description="Basic and acidic residues" evidence="1">
    <location>
        <begin position="47"/>
        <end position="58"/>
    </location>
</feature>
<evidence type="ECO:0000313" key="4">
    <source>
        <dbReference type="Proteomes" id="UP001178461"/>
    </source>
</evidence>
<dbReference type="AlphaFoldDB" id="A0AA35LBM4"/>
<evidence type="ECO:0000313" key="3">
    <source>
        <dbReference type="EMBL" id="CAI5793337.1"/>
    </source>
</evidence>
<accession>A0AA35LBM4</accession>
<name>A0AA35LBM4_9SAUR</name>
<gene>
    <name evidence="2" type="ORF">PODLI_1B027158</name>
    <name evidence="3" type="ORF">PODLI_1B042344</name>
</gene>